<dbReference type="GO" id="GO:0016020">
    <property type="term" value="C:membrane"/>
    <property type="evidence" value="ECO:0007669"/>
    <property type="project" value="UniProtKB-SubCell"/>
</dbReference>
<comment type="subcellular location">
    <subcellularLocation>
        <location evidence="1">Membrane</location>
        <topology evidence="1">Multi-pass membrane protein</topology>
    </subcellularLocation>
</comment>
<keyword evidence="4 6" id="KW-0472">Membrane</keyword>
<feature type="transmembrane region" description="Helical" evidence="6">
    <location>
        <begin position="64"/>
        <end position="87"/>
    </location>
</feature>
<evidence type="ECO:0000256" key="4">
    <source>
        <dbReference type="ARBA" id="ARBA00023136"/>
    </source>
</evidence>
<evidence type="ECO:0000259" key="7">
    <source>
        <dbReference type="Pfam" id="PF20684"/>
    </source>
</evidence>
<gene>
    <name evidence="8" type="ORF">AnigIFM63604_004323</name>
</gene>
<proteinExistence type="inferred from homology"/>
<dbReference type="Proteomes" id="UP001144191">
    <property type="component" value="Unassembled WGS sequence"/>
</dbReference>
<feature type="transmembrane region" description="Helical" evidence="6">
    <location>
        <begin position="222"/>
        <end position="245"/>
    </location>
</feature>
<feature type="transmembrane region" description="Helical" evidence="6">
    <location>
        <begin position="178"/>
        <end position="202"/>
    </location>
</feature>
<evidence type="ECO:0000256" key="5">
    <source>
        <dbReference type="ARBA" id="ARBA00038359"/>
    </source>
</evidence>
<dbReference type="PANTHER" id="PTHR33048:SF151">
    <property type="entry name" value="INTEGRAL MEMBRANE PROTEIN"/>
    <property type="match status" value="1"/>
</dbReference>
<organism evidence="8 9">
    <name type="scientific">Aspergillus niger</name>
    <dbReference type="NCBI Taxonomy" id="5061"/>
    <lineage>
        <taxon>Eukaryota</taxon>
        <taxon>Fungi</taxon>
        <taxon>Dikarya</taxon>
        <taxon>Ascomycota</taxon>
        <taxon>Pezizomycotina</taxon>
        <taxon>Eurotiomycetes</taxon>
        <taxon>Eurotiomycetidae</taxon>
        <taxon>Eurotiales</taxon>
        <taxon>Aspergillaceae</taxon>
        <taxon>Aspergillus</taxon>
        <taxon>Aspergillus subgen. Circumdati</taxon>
    </lineage>
</organism>
<feature type="transmembrane region" description="Helical" evidence="6">
    <location>
        <begin position="148"/>
        <end position="166"/>
    </location>
</feature>
<dbReference type="AlphaFoldDB" id="A0A9W5ZW03"/>
<dbReference type="PANTHER" id="PTHR33048">
    <property type="entry name" value="PTH11-LIKE INTEGRAL MEMBRANE PROTEIN (AFU_ORTHOLOGUE AFUA_5G11245)"/>
    <property type="match status" value="1"/>
</dbReference>
<dbReference type="Pfam" id="PF20684">
    <property type="entry name" value="Fung_rhodopsin"/>
    <property type="match status" value="1"/>
</dbReference>
<dbReference type="InterPro" id="IPR049326">
    <property type="entry name" value="Rhodopsin_dom_fungi"/>
</dbReference>
<feature type="transmembrane region" description="Helical" evidence="6">
    <location>
        <begin position="99"/>
        <end position="128"/>
    </location>
</feature>
<name>A0A9W5ZW03_ASPNG</name>
<evidence type="ECO:0000313" key="8">
    <source>
        <dbReference type="EMBL" id="GLA48757.1"/>
    </source>
</evidence>
<dbReference type="InterPro" id="IPR052337">
    <property type="entry name" value="SAT4-like"/>
</dbReference>
<dbReference type="EMBL" id="BRPB01000023">
    <property type="protein sequence ID" value="GLA48757.1"/>
    <property type="molecule type" value="Genomic_DNA"/>
</dbReference>
<evidence type="ECO:0000256" key="6">
    <source>
        <dbReference type="SAM" id="Phobius"/>
    </source>
</evidence>
<evidence type="ECO:0000256" key="3">
    <source>
        <dbReference type="ARBA" id="ARBA00022989"/>
    </source>
</evidence>
<comment type="caution">
    <text evidence="8">The sequence shown here is derived from an EMBL/GenBank/DDBJ whole genome shotgun (WGS) entry which is preliminary data.</text>
</comment>
<reference evidence="8" key="1">
    <citation type="submission" date="2022-07" db="EMBL/GenBank/DDBJ databases">
        <title>Taxonomy of Aspergillus series Nigri: significant species reduction supported by multi-species coalescent approaches.</title>
        <authorList>
            <person name="Bian C."/>
            <person name="Kusuya Y."/>
            <person name="Sklenar F."/>
            <person name="D'hooge E."/>
            <person name="Yaguchi T."/>
            <person name="Takahashi H."/>
            <person name="Hubka V."/>
        </authorList>
    </citation>
    <scope>NUCLEOTIDE SEQUENCE</scope>
    <source>
        <strain evidence="8">IFM 63604</strain>
    </source>
</reference>
<accession>A0A9W5ZW03</accession>
<feature type="transmembrane region" description="Helical" evidence="6">
    <location>
        <begin position="257"/>
        <end position="279"/>
    </location>
</feature>
<evidence type="ECO:0000256" key="2">
    <source>
        <dbReference type="ARBA" id="ARBA00022692"/>
    </source>
</evidence>
<evidence type="ECO:0000313" key="9">
    <source>
        <dbReference type="Proteomes" id="UP001144191"/>
    </source>
</evidence>
<evidence type="ECO:0000256" key="1">
    <source>
        <dbReference type="ARBA" id="ARBA00004141"/>
    </source>
</evidence>
<feature type="domain" description="Rhodopsin" evidence="7">
    <location>
        <begin position="83"/>
        <end position="341"/>
    </location>
</feature>
<keyword evidence="3 6" id="KW-1133">Transmembrane helix</keyword>
<protein>
    <recommendedName>
        <fullName evidence="7">Rhodopsin domain-containing protein</fullName>
    </recommendedName>
</protein>
<sequence>MTVITNIFMWTPGVELHHVSGRSLSSCIAKLRRNFSWLFSIQSPEPVSACSLTGLSEHSFHLNVTFVSVTGVMTLLSTCLVALRFISRSLTLSIKLDDWFCLLALIFSYGLLCTTALVTTVGHAGIHITQYKDPLVLERYFQITLADMVIYNVSVGLTKISILLFYRRIFSINKSFLFCNWVVTGLSSGACIASVFGLIFSSDPVDAQWKFWEPSTTIHNKSFWIAMGAVNILLDVTILILPQPVVWRLKQTRRCRIMLSLVFSLGGFVCVTSIVRLVYMATIDVTDLTCTCSPSFFGRPSTLTTPLFRQDTFTVPGIWTTVETNMSIICACLPMIPSLFQHIRESRSTKEASTGWCGITRLRPFHSWKSLSGILGSVRYHAVRSRQELYNDVEAASPKRASNYWGDVAQVHAYTKLRGSGEEDKERPNIPNAVWPAYCFRVNSVKDACLTMEFS</sequence>
<keyword evidence="2 6" id="KW-0812">Transmembrane</keyword>
<comment type="similarity">
    <text evidence="5">Belongs to the SAT4 family.</text>
</comment>